<dbReference type="GO" id="GO:0005839">
    <property type="term" value="C:proteasome core complex"/>
    <property type="evidence" value="ECO:0007669"/>
    <property type="project" value="InterPro"/>
</dbReference>
<proteinExistence type="predicted"/>
<dbReference type="GeneID" id="94837159"/>
<protein>
    <submittedName>
        <fullName evidence="2">Proteasome subunit alpha type-5-A</fullName>
    </submittedName>
</protein>
<dbReference type="PANTHER" id="PTHR11599">
    <property type="entry name" value="PROTEASOME SUBUNIT ALPHA/BETA"/>
    <property type="match status" value="1"/>
</dbReference>
<dbReference type="InterPro" id="IPR029055">
    <property type="entry name" value="Ntn_hydrolases_N"/>
</dbReference>
<dbReference type="GO" id="GO:0051603">
    <property type="term" value="P:proteolysis involved in protein catabolic process"/>
    <property type="evidence" value="ECO:0007669"/>
    <property type="project" value="InterPro"/>
</dbReference>
<comment type="caution">
    <text evidence="2">The sequence shown here is derived from an EMBL/GenBank/DDBJ whole genome shotgun (WGS) entry which is preliminary data.</text>
</comment>
<dbReference type="RefSeq" id="XP_068362145.1">
    <property type="nucleotide sequence ID" value="XM_068502455.1"/>
</dbReference>
<dbReference type="Pfam" id="PF00227">
    <property type="entry name" value="Proteasome"/>
    <property type="match status" value="1"/>
</dbReference>
<reference evidence="2" key="1">
    <citation type="submission" date="2016-10" db="EMBL/GenBank/DDBJ databases">
        <authorList>
            <person name="Benchimol M."/>
            <person name="Almeida L.G."/>
            <person name="Vasconcelos A.T."/>
            <person name="Perreira-Neves A."/>
            <person name="Rosa I.A."/>
            <person name="Tasca T."/>
            <person name="Bogo M.R."/>
            <person name="de Souza W."/>
        </authorList>
    </citation>
    <scope>NUCLEOTIDE SEQUENCE [LARGE SCALE GENOMIC DNA]</scope>
    <source>
        <strain evidence="2">K</strain>
    </source>
</reference>
<accession>A0A1J4KC62</accession>
<dbReference type="VEuPathDB" id="TrichDB:TRFO_22255"/>
<dbReference type="InterPro" id="IPR001353">
    <property type="entry name" value="Proteasome_sua/b"/>
</dbReference>
<name>A0A1J4KC62_9EUKA</name>
<sequence>MFRQFDGEFGFSPDGRLLQNEYAGRAASQGPLIIGVTGKSCVVLLAKKQNSNPLIVTNDSNSIAQVSEKIFAGFSGMSGDSNFFLNKLRTIAASHRNSYGTEPTVQSLANSGLDSLHPNNQKYDHPLGFGGGPTRPLGSSFLLAGIDGNTPKLVKGATSSSSVGCLAGAIGTGAEAAEAYLSDHFEKDLDDEKAQNLAIDTLKNVDHGAEYSIRVIH</sequence>
<evidence type="ECO:0000256" key="1">
    <source>
        <dbReference type="ARBA" id="ARBA00022942"/>
    </source>
</evidence>
<gene>
    <name evidence="2" type="primary">PAE1</name>
    <name evidence="2" type="ORF">TRFO_22255</name>
</gene>
<dbReference type="OrthoDB" id="431557at2759"/>
<organism evidence="2 3">
    <name type="scientific">Tritrichomonas foetus</name>
    <dbReference type="NCBI Taxonomy" id="1144522"/>
    <lineage>
        <taxon>Eukaryota</taxon>
        <taxon>Metamonada</taxon>
        <taxon>Parabasalia</taxon>
        <taxon>Tritrichomonadida</taxon>
        <taxon>Tritrichomonadidae</taxon>
        <taxon>Tritrichomonas</taxon>
    </lineage>
</organism>
<dbReference type="SUPFAM" id="SSF56235">
    <property type="entry name" value="N-terminal nucleophile aminohydrolases (Ntn hydrolases)"/>
    <property type="match status" value="1"/>
</dbReference>
<dbReference type="AlphaFoldDB" id="A0A1J4KC62"/>
<evidence type="ECO:0000313" key="3">
    <source>
        <dbReference type="Proteomes" id="UP000179807"/>
    </source>
</evidence>
<dbReference type="EMBL" id="MLAK01000651">
    <property type="protein sequence ID" value="OHT09009.1"/>
    <property type="molecule type" value="Genomic_DNA"/>
</dbReference>
<evidence type="ECO:0000313" key="2">
    <source>
        <dbReference type="EMBL" id="OHT09009.1"/>
    </source>
</evidence>
<dbReference type="InterPro" id="IPR050115">
    <property type="entry name" value="Proteasome_alpha"/>
</dbReference>
<dbReference type="Proteomes" id="UP000179807">
    <property type="component" value="Unassembled WGS sequence"/>
</dbReference>
<dbReference type="Gene3D" id="3.60.20.10">
    <property type="entry name" value="Glutamine Phosphoribosylpyrophosphate, subunit 1, domain 1"/>
    <property type="match status" value="1"/>
</dbReference>
<keyword evidence="3" id="KW-1185">Reference proteome</keyword>
<keyword evidence="1 2" id="KW-0647">Proteasome</keyword>